<organism evidence="6 7">
    <name type="scientific">Plenodomus tracheiphilus IPT5</name>
    <dbReference type="NCBI Taxonomy" id="1408161"/>
    <lineage>
        <taxon>Eukaryota</taxon>
        <taxon>Fungi</taxon>
        <taxon>Dikarya</taxon>
        <taxon>Ascomycota</taxon>
        <taxon>Pezizomycotina</taxon>
        <taxon>Dothideomycetes</taxon>
        <taxon>Pleosporomycetidae</taxon>
        <taxon>Pleosporales</taxon>
        <taxon>Pleosporineae</taxon>
        <taxon>Leptosphaeriaceae</taxon>
        <taxon>Plenodomus</taxon>
    </lineage>
</organism>
<reference evidence="6" key="1">
    <citation type="submission" date="2020-01" db="EMBL/GenBank/DDBJ databases">
        <authorList>
            <consortium name="DOE Joint Genome Institute"/>
            <person name="Haridas S."/>
            <person name="Albert R."/>
            <person name="Binder M."/>
            <person name="Bloem J."/>
            <person name="Labutti K."/>
            <person name="Salamov A."/>
            <person name="Andreopoulos B."/>
            <person name="Baker S.E."/>
            <person name="Barry K."/>
            <person name="Bills G."/>
            <person name="Bluhm B.H."/>
            <person name="Cannon C."/>
            <person name="Castanera R."/>
            <person name="Culley D.E."/>
            <person name="Daum C."/>
            <person name="Ezra D."/>
            <person name="Gonzalez J.B."/>
            <person name="Henrissat B."/>
            <person name="Kuo A."/>
            <person name="Liang C."/>
            <person name="Lipzen A."/>
            <person name="Lutzoni F."/>
            <person name="Magnuson J."/>
            <person name="Mondo S."/>
            <person name="Nolan M."/>
            <person name="Ohm R."/>
            <person name="Pangilinan J."/>
            <person name="Park H.-J."/>
            <person name="Ramirez L."/>
            <person name="Alfaro M."/>
            <person name="Sun H."/>
            <person name="Tritt A."/>
            <person name="Yoshinaga Y."/>
            <person name="Zwiers L.-H."/>
            <person name="Turgeon B.G."/>
            <person name="Goodwin S.B."/>
            <person name="Spatafora J.W."/>
            <person name="Crous P.W."/>
            <person name="Grigoriev I.V."/>
        </authorList>
    </citation>
    <scope>NUCLEOTIDE SEQUENCE</scope>
    <source>
        <strain evidence="6">IPT5</strain>
    </source>
</reference>
<dbReference type="Proteomes" id="UP000799423">
    <property type="component" value="Unassembled WGS sequence"/>
</dbReference>
<feature type="binding site" evidence="5">
    <location>
        <position position="340"/>
    </location>
    <ligand>
        <name>Fe cation</name>
        <dbReference type="ChEBI" id="CHEBI:24875"/>
        <note>catalytic</note>
    </ligand>
</feature>
<comment type="similarity">
    <text evidence="1">Belongs to the carotenoid oxygenase family.</text>
</comment>
<dbReference type="OrthoDB" id="407010at2759"/>
<dbReference type="PANTHER" id="PTHR10543">
    <property type="entry name" value="BETA-CAROTENE DIOXYGENASE"/>
    <property type="match status" value="1"/>
</dbReference>
<feature type="binding site" evidence="5">
    <location>
        <position position="225"/>
    </location>
    <ligand>
        <name>Fe cation</name>
        <dbReference type="ChEBI" id="CHEBI:24875"/>
        <note>catalytic</note>
    </ligand>
</feature>
<keyword evidence="3" id="KW-0560">Oxidoreductase</keyword>
<dbReference type="EMBL" id="MU006317">
    <property type="protein sequence ID" value="KAF2848574.1"/>
    <property type="molecule type" value="Genomic_DNA"/>
</dbReference>
<evidence type="ECO:0000313" key="7">
    <source>
        <dbReference type="Proteomes" id="UP000799423"/>
    </source>
</evidence>
<dbReference type="PANTHER" id="PTHR10543:SF89">
    <property type="entry name" value="CAROTENOID 9,10(9',10')-CLEAVAGE DIOXYGENASE 1"/>
    <property type="match status" value="1"/>
</dbReference>
<gene>
    <name evidence="6" type="ORF">T440DRAFT_536397</name>
</gene>
<dbReference type="GO" id="GO:0010436">
    <property type="term" value="F:carotenoid dioxygenase activity"/>
    <property type="evidence" value="ECO:0007669"/>
    <property type="project" value="TreeGrafter"/>
</dbReference>
<dbReference type="Pfam" id="PF03055">
    <property type="entry name" value="RPE65"/>
    <property type="match status" value="2"/>
</dbReference>
<feature type="binding site" evidence="5">
    <location>
        <position position="497"/>
    </location>
    <ligand>
        <name>Fe cation</name>
        <dbReference type="ChEBI" id="CHEBI:24875"/>
        <note>catalytic</note>
    </ligand>
</feature>
<keyword evidence="7" id="KW-1185">Reference proteome</keyword>
<protein>
    <submittedName>
        <fullName evidence="6">Carotenoid cleavage dioxygenase</fullName>
    </submittedName>
</protein>
<keyword evidence="6" id="KW-0223">Dioxygenase</keyword>
<comment type="cofactor">
    <cofactor evidence="5">
        <name>Fe(2+)</name>
        <dbReference type="ChEBI" id="CHEBI:29033"/>
    </cofactor>
    <text evidence="5">Binds 1 Fe(2+) ion per subunit.</text>
</comment>
<sequence length="510" mass="57333">MAPSKLQSFSLDQQPPVPVDQDDMNVLKLLNATEHNQSSVYNYPGYKPIFHELSQVDIEVTGTLPSDLQGVYLRNGTNIQFQPTSIRLHAFSGAGMIHQIQLQNGKATYSNFYIRTPRFEIERKIGREVYVEFSDIAGAGSATLEKIKALQSKVKKGLLPDFSQYELTPGSTSIRYHSGRLYCLQETGYAFVLDARHGENGALLLDGRGHLETWDGEWEGPFSAHPRVDPATGDMYNLSLGDQSVIMAGRISKGLRHSQAAFEQSRGSMGWLHDFFLTDKYIVFPDISMRRDFSGLMGSSGSVFHFDHEYNLRFGVIPREYKTGDKVTWFTTKRPSSIWHVINAWEQTGPNGSRQILLFSPCFDDYPAEAPIHTPAEPPAKVLLDHHYERPSVNLDYVGRPSRYCYLLDEECDGYMGKGVLKYDLIDKKEVGSISYGDMYGGEAYFVPRANPRSEDDGYLLDILMTGEKSDLIVVDALTMKEVARLHLPQRVPFGVHATWLSEEEAAGLS</sequence>
<dbReference type="GO" id="GO:0046872">
    <property type="term" value="F:metal ion binding"/>
    <property type="evidence" value="ECO:0007669"/>
    <property type="project" value="UniProtKB-KW"/>
</dbReference>
<feature type="binding site" evidence="5">
    <location>
        <position position="273"/>
    </location>
    <ligand>
        <name>Fe cation</name>
        <dbReference type="ChEBI" id="CHEBI:24875"/>
        <note>catalytic</note>
    </ligand>
</feature>
<evidence type="ECO:0000256" key="2">
    <source>
        <dbReference type="ARBA" id="ARBA00022723"/>
    </source>
</evidence>
<proteinExistence type="inferred from homology"/>
<keyword evidence="4 5" id="KW-0408">Iron</keyword>
<evidence type="ECO:0000256" key="5">
    <source>
        <dbReference type="PIRSR" id="PIRSR604294-1"/>
    </source>
</evidence>
<evidence type="ECO:0000256" key="1">
    <source>
        <dbReference type="ARBA" id="ARBA00006787"/>
    </source>
</evidence>
<evidence type="ECO:0000256" key="4">
    <source>
        <dbReference type="ARBA" id="ARBA00023004"/>
    </source>
</evidence>
<dbReference type="AlphaFoldDB" id="A0A6A7B0H8"/>
<dbReference type="InterPro" id="IPR004294">
    <property type="entry name" value="Carotenoid_Oase"/>
</dbReference>
<dbReference type="GO" id="GO:0016121">
    <property type="term" value="P:carotene catabolic process"/>
    <property type="evidence" value="ECO:0007669"/>
    <property type="project" value="TreeGrafter"/>
</dbReference>
<accession>A0A6A7B0H8</accession>
<name>A0A6A7B0H8_9PLEO</name>
<keyword evidence="2 5" id="KW-0479">Metal-binding</keyword>
<evidence type="ECO:0000256" key="3">
    <source>
        <dbReference type="ARBA" id="ARBA00023002"/>
    </source>
</evidence>
<evidence type="ECO:0000313" key="6">
    <source>
        <dbReference type="EMBL" id="KAF2848574.1"/>
    </source>
</evidence>